<evidence type="ECO:0000313" key="13">
    <source>
        <dbReference type="EMBL" id="TCI07334.1"/>
    </source>
</evidence>
<sequence length="160" mass="16860">MRSVVLLAIVALLCGCAVAPASRTSGKMLTIRPPKGEANAHVKPYTVPWPQGSDGTLLSGETIVLALVGKDGTVESIRVESTSGVPALDLAAAESVHRWHFTPATRNGVAVKAYVRIPVMMDPTRSWVGPEPVSPSLTRLPSSRPPWGQLTPSKSSEGSQ</sequence>
<dbReference type="PROSITE" id="PS52015">
    <property type="entry name" value="TONB_CTD"/>
    <property type="match status" value="1"/>
</dbReference>
<evidence type="ECO:0000256" key="4">
    <source>
        <dbReference type="ARBA" id="ARBA00022475"/>
    </source>
</evidence>
<dbReference type="AlphaFoldDB" id="A0A4R0YGH5"/>
<dbReference type="RefSeq" id="WP_131412647.1">
    <property type="nucleotide sequence ID" value="NZ_SJTG01000005.1"/>
</dbReference>
<evidence type="ECO:0000259" key="12">
    <source>
        <dbReference type="PROSITE" id="PS52015"/>
    </source>
</evidence>
<feature type="domain" description="TonB C-terminal" evidence="12">
    <location>
        <begin position="34"/>
        <end position="130"/>
    </location>
</feature>
<dbReference type="InterPro" id="IPR006260">
    <property type="entry name" value="TonB/TolA_C"/>
</dbReference>
<dbReference type="PANTHER" id="PTHR33446:SF2">
    <property type="entry name" value="PROTEIN TONB"/>
    <property type="match status" value="1"/>
</dbReference>
<feature type="signal peptide" evidence="11">
    <location>
        <begin position="1"/>
        <end position="21"/>
    </location>
</feature>
<name>A0A4R0YGH5_9GAMM</name>
<feature type="region of interest" description="Disordered" evidence="10">
    <location>
        <begin position="125"/>
        <end position="160"/>
    </location>
</feature>
<keyword evidence="3" id="KW-0813">Transport</keyword>
<dbReference type="GO" id="GO:0055085">
    <property type="term" value="P:transmembrane transport"/>
    <property type="evidence" value="ECO:0007669"/>
    <property type="project" value="InterPro"/>
</dbReference>
<proteinExistence type="inferred from homology"/>
<accession>A0A4R0YGH5</accession>
<comment type="caution">
    <text evidence="13">The sequence shown here is derived from an EMBL/GenBank/DDBJ whole genome shotgun (WGS) entry which is preliminary data.</text>
</comment>
<keyword evidence="4" id="KW-1003">Cell membrane</keyword>
<feature type="compositionally biased region" description="Polar residues" evidence="10">
    <location>
        <begin position="150"/>
        <end position="160"/>
    </location>
</feature>
<evidence type="ECO:0000256" key="5">
    <source>
        <dbReference type="ARBA" id="ARBA00022519"/>
    </source>
</evidence>
<keyword evidence="7" id="KW-0653">Protein transport</keyword>
<feature type="compositionally biased region" description="Low complexity" evidence="10">
    <location>
        <begin position="134"/>
        <end position="146"/>
    </location>
</feature>
<comment type="subcellular location">
    <subcellularLocation>
        <location evidence="1">Cell inner membrane</location>
        <topology evidence="1">Single-pass membrane protein</topology>
        <orientation evidence="1">Periplasmic side</orientation>
    </subcellularLocation>
</comment>
<dbReference type="GO" id="GO:0031992">
    <property type="term" value="F:energy transducer activity"/>
    <property type="evidence" value="ECO:0007669"/>
    <property type="project" value="TreeGrafter"/>
</dbReference>
<keyword evidence="5" id="KW-0997">Cell inner membrane</keyword>
<evidence type="ECO:0000256" key="6">
    <source>
        <dbReference type="ARBA" id="ARBA00022692"/>
    </source>
</evidence>
<dbReference type="GO" id="GO:0015031">
    <property type="term" value="P:protein transport"/>
    <property type="evidence" value="ECO:0007669"/>
    <property type="project" value="UniProtKB-KW"/>
</dbReference>
<evidence type="ECO:0000256" key="10">
    <source>
        <dbReference type="SAM" id="MobiDB-lite"/>
    </source>
</evidence>
<evidence type="ECO:0000256" key="3">
    <source>
        <dbReference type="ARBA" id="ARBA00022448"/>
    </source>
</evidence>
<keyword evidence="14" id="KW-1185">Reference proteome</keyword>
<keyword evidence="9" id="KW-0472">Membrane</keyword>
<keyword evidence="6" id="KW-0812">Transmembrane</keyword>
<keyword evidence="8" id="KW-1133">Transmembrane helix</keyword>
<dbReference type="InterPro" id="IPR037682">
    <property type="entry name" value="TonB_C"/>
</dbReference>
<dbReference type="Gene3D" id="3.30.1150.10">
    <property type="match status" value="1"/>
</dbReference>
<feature type="chain" id="PRO_5020235935" evidence="11">
    <location>
        <begin position="22"/>
        <end position="160"/>
    </location>
</feature>
<dbReference type="PANTHER" id="PTHR33446">
    <property type="entry name" value="PROTEIN TONB-RELATED"/>
    <property type="match status" value="1"/>
</dbReference>
<evidence type="ECO:0000256" key="11">
    <source>
        <dbReference type="SAM" id="SignalP"/>
    </source>
</evidence>
<dbReference type="InterPro" id="IPR051045">
    <property type="entry name" value="TonB-dependent_transducer"/>
</dbReference>
<keyword evidence="11" id="KW-0732">Signal</keyword>
<comment type="similarity">
    <text evidence="2">Belongs to the TonB family.</text>
</comment>
<evidence type="ECO:0000256" key="2">
    <source>
        <dbReference type="ARBA" id="ARBA00006555"/>
    </source>
</evidence>
<dbReference type="Proteomes" id="UP000291822">
    <property type="component" value="Unassembled WGS sequence"/>
</dbReference>
<organism evidence="13 14">
    <name type="scientific">Dyella soli</name>
    <dbReference type="NCBI Taxonomy" id="522319"/>
    <lineage>
        <taxon>Bacteria</taxon>
        <taxon>Pseudomonadati</taxon>
        <taxon>Pseudomonadota</taxon>
        <taxon>Gammaproteobacteria</taxon>
        <taxon>Lysobacterales</taxon>
        <taxon>Rhodanobacteraceae</taxon>
        <taxon>Dyella</taxon>
    </lineage>
</organism>
<dbReference type="GO" id="GO:0098797">
    <property type="term" value="C:plasma membrane protein complex"/>
    <property type="evidence" value="ECO:0007669"/>
    <property type="project" value="TreeGrafter"/>
</dbReference>
<evidence type="ECO:0000256" key="7">
    <source>
        <dbReference type="ARBA" id="ARBA00022927"/>
    </source>
</evidence>
<evidence type="ECO:0000256" key="9">
    <source>
        <dbReference type="ARBA" id="ARBA00023136"/>
    </source>
</evidence>
<dbReference type="SUPFAM" id="SSF74653">
    <property type="entry name" value="TolA/TonB C-terminal domain"/>
    <property type="match status" value="1"/>
</dbReference>
<evidence type="ECO:0000256" key="1">
    <source>
        <dbReference type="ARBA" id="ARBA00004383"/>
    </source>
</evidence>
<gene>
    <name evidence="13" type="ORF">EZM97_32620</name>
</gene>
<evidence type="ECO:0000313" key="14">
    <source>
        <dbReference type="Proteomes" id="UP000291822"/>
    </source>
</evidence>
<evidence type="ECO:0000256" key="8">
    <source>
        <dbReference type="ARBA" id="ARBA00022989"/>
    </source>
</evidence>
<dbReference type="PROSITE" id="PS51257">
    <property type="entry name" value="PROKAR_LIPOPROTEIN"/>
    <property type="match status" value="1"/>
</dbReference>
<dbReference type="Pfam" id="PF03544">
    <property type="entry name" value="TonB_C"/>
    <property type="match status" value="1"/>
</dbReference>
<dbReference type="NCBIfam" id="TIGR01352">
    <property type="entry name" value="tonB_Cterm"/>
    <property type="match status" value="1"/>
</dbReference>
<protein>
    <submittedName>
        <fullName evidence="13">Energy transducer TonB</fullName>
    </submittedName>
</protein>
<dbReference type="EMBL" id="SJTG01000005">
    <property type="protein sequence ID" value="TCI07334.1"/>
    <property type="molecule type" value="Genomic_DNA"/>
</dbReference>
<reference evidence="13 14" key="1">
    <citation type="submission" date="2019-02" db="EMBL/GenBank/DDBJ databases">
        <title>Dyella amyloliquefaciens sp. nov., isolated from forest soil.</title>
        <authorList>
            <person name="Gao Z.-H."/>
            <person name="Qiu L.-H."/>
        </authorList>
    </citation>
    <scope>NUCLEOTIDE SEQUENCE [LARGE SCALE GENOMIC DNA]</scope>
    <source>
        <strain evidence="13 14">KACC 12747</strain>
    </source>
</reference>